<dbReference type="SUPFAM" id="SSF49401">
    <property type="entry name" value="Bacterial adhesins"/>
    <property type="match status" value="1"/>
</dbReference>
<comment type="subcellular location">
    <subcellularLocation>
        <location evidence="1">Fimbrium</location>
    </subcellularLocation>
</comment>
<dbReference type="GO" id="GO:0009289">
    <property type="term" value="C:pilus"/>
    <property type="evidence" value="ECO:0007669"/>
    <property type="project" value="UniProtKB-SubCell"/>
</dbReference>
<dbReference type="InterPro" id="IPR036937">
    <property type="entry name" value="Adhesion_dom_fimbrial_sf"/>
</dbReference>
<dbReference type="AlphaFoldDB" id="A0AAI9I1V8"/>
<dbReference type="PANTHER" id="PTHR33420:SF3">
    <property type="entry name" value="FIMBRIAL SUBUNIT ELFA"/>
    <property type="match status" value="1"/>
</dbReference>
<protein>
    <submittedName>
        <fullName evidence="6">Type 1 fimbrial protein</fullName>
    </submittedName>
</protein>
<proteinExistence type="inferred from homology"/>
<comment type="caution">
    <text evidence="6">The sequence shown here is derived from an EMBL/GenBank/DDBJ whole genome shotgun (WGS) entry which is preliminary data.</text>
</comment>
<evidence type="ECO:0000256" key="1">
    <source>
        <dbReference type="ARBA" id="ARBA00004561"/>
    </source>
</evidence>
<name>A0AAI9I1V8_PROST</name>
<evidence type="ECO:0000256" key="4">
    <source>
        <dbReference type="ARBA" id="ARBA00023263"/>
    </source>
</evidence>
<keyword evidence="4" id="KW-0281">Fimbrium</keyword>
<dbReference type="EMBL" id="AAZDVE040000032">
    <property type="protein sequence ID" value="EMP9434259.1"/>
    <property type="molecule type" value="Genomic_DNA"/>
</dbReference>
<evidence type="ECO:0000313" key="6">
    <source>
        <dbReference type="EMBL" id="EMP9434259.1"/>
    </source>
</evidence>
<evidence type="ECO:0000256" key="5">
    <source>
        <dbReference type="SAM" id="SignalP"/>
    </source>
</evidence>
<gene>
    <name evidence="6" type="ORF">JRA39_003358</name>
</gene>
<organism evidence="6">
    <name type="scientific">Providencia stuartii</name>
    <dbReference type="NCBI Taxonomy" id="588"/>
    <lineage>
        <taxon>Bacteria</taxon>
        <taxon>Pseudomonadati</taxon>
        <taxon>Pseudomonadota</taxon>
        <taxon>Gammaproteobacteria</taxon>
        <taxon>Enterobacterales</taxon>
        <taxon>Morganellaceae</taxon>
        <taxon>Providencia</taxon>
    </lineage>
</organism>
<dbReference type="PANTHER" id="PTHR33420">
    <property type="entry name" value="FIMBRIAL SUBUNIT ELFA-RELATED"/>
    <property type="match status" value="1"/>
</dbReference>
<keyword evidence="3 5" id="KW-0732">Signal</keyword>
<evidence type="ECO:0000256" key="3">
    <source>
        <dbReference type="ARBA" id="ARBA00022729"/>
    </source>
</evidence>
<evidence type="ECO:0000256" key="2">
    <source>
        <dbReference type="ARBA" id="ARBA00006671"/>
    </source>
</evidence>
<sequence>MNLFKYSGFLTLIASTLFINYSVAAPTKGSQTFEFNLTVPKNTCNIQVVGTSNNIVDFGNVALAKLKSDSASGKLKLPFSINLSDCRSTHFDKNYITIDGNFVAENNGYLDDAGSKTFAIRISDKENAVQSDDVFFNTTKKTVWDNISENEMSKQYYAYLMCKDGMSDCASDANIGAFKATFTLTYVSD</sequence>
<feature type="chain" id="PRO_5042579595" evidence="5">
    <location>
        <begin position="25"/>
        <end position="189"/>
    </location>
</feature>
<reference evidence="6" key="1">
    <citation type="submission" date="2024-02" db="EMBL/GenBank/DDBJ databases">
        <authorList>
            <consortium name="Clinical and Environmental Microbiology Branch: Whole genome sequencing antimicrobial resistance pathogens in the healthcare setting"/>
        </authorList>
    </citation>
    <scope>NUCLEOTIDE SEQUENCE</scope>
    <source>
        <strain evidence="6">2020GO-00142</strain>
    </source>
</reference>
<accession>A0AAI9I1V8</accession>
<comment type="similarity">
    <text evidence="2">Belongs to the fimbrial protein family.</text>
</comment>
<dbReference type="InterPro" id="IPR050263">
    <property type="entry name" value="Bact_Fimbrial_Adh_Pro"/>
</dbReference>
<dbReference type="GO" id="GO:0043709">
    <property type="term" value="P:cell adhesion involved in single-species biofilm formation"/>
    <property type="evidence" value="ECO:0007669"/>
    <property type="project" value="TreeGrafter"/>
</dbReference>
<dbReference type="Gene3D" id="2.60.40.1090">
    <property type="entry name" value="Fimbrial-type adhesion domain"/>
    <property type="match status" value="1"/>
</dbReference>
<dbReference type="InterPro" id="IPR008966">
    <property type="entry name" value="Adhesion_dom_sf"/>
</dbReference>
<feature type="signal peptide" evidence="5">
    <location>
        <begin position="1"/>
        <end position="24"/>
    </location>
</feature>